<feature type="domain" description="FAD dependent oxidoreductase" evidence="2">
    <location>
        <begin position="30"/>
        <end position="371"/>
    </location>
</feature>
<protein>
    <recommendedName>
        <fullName evidence="2">FAD dependent oxidoreductase domain-containing protein</fullName>
    </recommendedName>
</protein>
<dbReference type="Gene3D" id="3.30.9.10">
    <property type="entry name" value="D-Amino Acid Oxidase, subunit A, domain 2"/>
    <property type="match status" value="1"/>
</dbReference>
<sequence>MILKSPFPAANRFVTIQATMNKTNPSKKQVVVIGGGVIGVCTAYFLSKKGAAVTLIEQSSIACAASGKAGGFLALDWCDGGALSSLARTSFNLHRSLAQELNGKEAYGYRPLNTLSLSVTESENPSRGRKQTLPDWIDGPVKSQRTIGTTETTAQVHPQLFTRKLVETAVAEYGVKVVIGKVKSVETGGGKVTAVVDGGGVIDGDAVVLALGPWSSKFTLLSSVINVHGVKAHSLVLEPRDKDAISAHALFLSYQQAHGGQPMDPEIYPRPTGEVYVCGMSSQEDIPDDPEQIEPNPDSIRVLKRVAGTVSSHLGEQSQVKAEQACFLPCTDDNVPVIGEIPGMKGCYVATGHSCWGILNGPATGAAMAELVMDGCSAIVDLTRFSPARFVKRRR</sequence>
<organism evidence="3 4">
    <name type="scientific">Tagetes erecta</name>
    <name type="common">African marigold</name>
    <dbReference type="NCBI Taxonomy" id="13708"/>
    <lineage>
        <taxon>Eukaryota</taxon>
        <taxon>Viridiplantae</taxon>
        <taxon>Streptophyta</taxon>
        <taxon>Embryophyta</taxon>
        <taxon>Tracheophyta</taxon>
        <taxon>Spermatophyta</taxon>
        <taxon>Magnoliopsida</taxon>
        <taxon>eudicotyledons</taxon>
        <taxon>Gunneridae</taxon>
        <taxon>Pentapetalae</taxon>
        <taxon>asterids</taxon>
        <taxon>campanulids</taxon>
        <taxon>Asterales</taxon>
        <taxon>Asteraceae</taxon>
        <taxon>Asteroideae</taxon>
        <taxon>Heliantheae alliance</taxon>
        <taxon>Tageteae</taxon>
        <taxon>Tagetes</taxon>
    </lineage>
</organism>
<comment type="caution">
    <text evidence="3">The sequence shown here is derived from an EMBL/GenBank/DDBJ whole genome shotgun (WGS) entry which is preliminary data.</text>
</comment>
<keyword evidence="4" id="KW-1185">Reference proteome</keyword>
<keyword evidence="1" id="KW-0560">Oxidoreductase</keyword>
<reference evidence="3" key="1">
    <citation type="journal article" date="2023" name="bioRxiv">
        <title>Improved chromosome-level genome assembly for marigold (Tagetes erecta).</title>
        <authorList>
            <person name="Jiang F."/>
            <person name="Yuan L."/>
            <person name="Wang S."/>
            <person name="Wang H."/>
            <person name="Xu D."/>
            <person name="Wang A."/>
            <person name="Fan W."/>
        </authorList>
    </citation>
    <scope>NUCLEOTIDE SEQUENCE</scope>
    <source>
        <strain evidence="3">WSJ</strain>
        <tissue evidence="3">Leaf</tissue>
    </source>
</reference>
<dbReference type="GO" id="GO:0005737">
    <property type="term" value="C:cytoplasm"/>
    <property type="evidence" value="ECO:0007669"/>
    <property type="project" value="TreeGrafter"/>
</dbReference>
<accession>A0AAD8LAV9</accession>
<evidence type="ECO:0000313" key="3">
    <source>
        <dbReference type="EMBL" id="KAK1439019.1"/>
    </source>
</evidence>
<dbReference type="FunFam" id="3.50.50.60:FF:000360">
    <property type="entry name" value="FAD-dependent oxidoreductase family protein"/>
    <property type="match status" value="1"/>
</dbReference>
<dbReference type="InterPro" id="IPR036188">
    <property type="entry name" value="FAD/NAD-bd_sf"/>
</dbReference>
<name>A0AAD8LAV9_TARER</name>
<evidence type="ECO:0000313" key="4">
    <source>
        <dbReference type="Proteomes" id="UP001229421"/>
    </source>
</evidence>
<dbReference type="AlphaFoldDB" id="A0AAD8LAV9"/>
<dbReference type="Pfam" id="PF01266">
    <property type="entry name" value="DAO"/>
    <property type="match status" value="1"/>
</dbReference>
<dbReference type="Proteomes" id="UP001229421">
    <property type="component" value="Unassembled WGS sequence"/>
</dbReference>
<dbReference type="PANTHER" id="PTHR13847:SF150">
    <property type="entry name" value="OXIDOREDUCTASE TDA3-RELATED"/>
    <property type="match status" value="1"/>
</dbReference>
<gene>
    <name evidence="3" type="ORF">QVD17_04834</name>
</gene>
<dbReference type="EMBL" id="JAUHHV010000001">
    <property type="protein sequence ID" value="KAK1439019.1"/>
    <property type="molecule type" value="Genomic_DNA"/>
</dbReference>
<dbReference type="InterPro" id="IPR006076">
    <property type="entry name" value="FAD-dep_OxRdtase"/>
</dbReference>
<dbReference type="PANTHER" id="PTHR13847">
    <property type="entry name" value="SARCOSINE DEHYDROGENASE-RELATED"/>
    <property type="match status" value="1"/>
</dbReference>
<proteinExistence type="predicted"/>
<evidence type="ECO:0000256" key="1">
    <source>
        <dbReference type="ARBA" id="ARBA00023002"/>
    </source>
</evidence>
<evidence type="ECO:0000259" key="2">
    <source>
        <dbReference type="Pfam" id="PF01266"/>
    </source>
</evidence>
<dbReference type="SUPFAM" id="SSF51905">
    <property type="entry name" value="FAD/NAD(P)-binding domain"/>
    <property type="match status" value="1"/>
</dbReference>
<dbReference type="Gene3D" id="3.50.50.60">
    <property type="entry name" value="FAD/NAD(P)-binding domain"/>
    <property type="match status" value="1"/>
</dbReference>
<dbReference type="FunFam" id="3.30.9.10:FF:000033">
    <property type="entry name" value="Putative oxidoreductase C1F5.03c"/>
    <property type="match status" value="1"/>
</dbReference>
<dbReference type="GO" id="GO:0016491">
    <property type="term" value="F:oxidoreductase activity"/>
    <property type="evidence" value="ECO:0007669"/>
    <property type="project" value="UniProtKB-KW"/>
</dbReference>